<evidence type="ECO:0000313" key="6">
    <source>
        <dbReference type="Proteomes" id="UP000516230"/>
    </source>
</evidence>
<feature type="transmembrane region" description="Helical" evidence="2">
    <location>
        <begin position="278"/>
        <end position="300"/>
    </location>
</feature>
<feature type="signal peptide" evidence="3">
    <location>
        <begin position="1"/>
        <end position="19"/>
    </location>
</feature>
<dbReference type="EMBL" id="CP060825">
    <property type="protein sequence ID" value="QNP66032.1"/>
    <property type="molecule type" value="Genomic_DNA"/>
</dbReference>
<evidence type="ECO:0000256" key="2">
    <source>
        <dbReference type="SAM" id="Phobius"/>
    </source>
</evidence>
<keyword evidence="3" id="KW-0732">Signal</keyword>
<feature type="compositionally biased region" description="Basic and acidic residues" evidence="1">
    <location>
        <begin position="340"/>
        <end position="350"/>
    </location>
</feature>
<name>A0A7H0HZR6_9ACTN</name>
<dbReference type="KEGG" id="sgj:IAG43_25985"/>
<feature type="compositionally biased region" description="Low complexity" evidence="1">
    <location>
        <begin position="312"/>
        <end position="321"/>
    </location>
</feature>
<feature type="compositionally biased region" description="Low complexity" evidence="1">
    <location>
        <begin position="45"/>
        <end position="67"/>
    </location>
</feature>
<proteinExistence type="predicted"/>
<dbReference type="RefSeq" id="WP_187743091.1">
    <property type="nucleotide sequence ID" value="NZ_CP060825.1"/>
</dbReference>
<sequence length="350" mass="35979">MRARRTLAVLFVTVSLALAGCGAGSDDGADARPAYAGTADADNAKNAESAENAENAEGAAGSGSAADEASKAPDGRPGPEGTAGPSAQAASHIIRTASLSVEVKDAVAALADARAAAEKAGGRVENETTERVDDTHVTSRIVLRVPQESYDSVLSGLAGAGRLLSRQADAKDVTDQVVDVESRIATQRASVARVRELMERAEKLSDVVALEGQLSTRQAELEALLAKQESLKDRTSLATITLELTEPERSRKAGDDGAPGFLDALGGGWDALVATVRWIAVVLGAVAPFAAVGAALYVLWRLLGRARRARRGPGTAPRTAGSGPEIPPYPGTSQAAAARRPADSGEGTRE</sequence>
<dbReference type="InterPro" id="IPR025645">
    <property type="entry name" value="DUF4349"/>
</dbReference>
<gene>
    <name evidence="5" type="ORF">IAG43_25985</name>
</gene>
<reference evidence="5 6" key="1">
    <citation type="submission" date="2020-08" db="EMBL/GenBank/DDBJ databases">
        <title>A novel species.</title>
        <authorList>
            <person name="Gao J."/>
        </authorList>
    </citation>
    <scope>NUCLEOTIDE SEQUENCE [LARGE SCALE GENOMIC DNA]</scope>
    <source>
        <strain evidence="5 6">CRPJ-33</strain>
    </source>
</reference>
<keyword evidence="2" id="KW-0472">Membrane</keyword>
<evidence type="ECO:0000256" key="3">
    <source>
        <dbReference type="SAM" id="SignalP"/>
    </source>
</evidence>
<evidence type="ECO:0000259" key="4">
    <source>
        <dbReference type="Pfam" id="PF14257"/>
    </source>
</evidence>
<evidence type="ECO:0000256" key="1">
    <source>
        <dbReference type="SAM" id="MobiDB-lite"/>
    </source>
</evidence>
<organism evidence="5 6">
    <name type="scientific">Streptomyces genisteinicus</name>
    <dbReference type="NCBI Taxonomy" id="2768068"/>
    <lineage>
        <taxon>Bacteria</taxon>
        <taxon>Bacillati</taxon>
        <taxon>Actinomycetota</taxon>
        <taxon>Actinomycetes</taxon>
        <taxon>Kitasatosporales</taxon>
        <taxon>Streptomycetaceae</taxon>
        <taxon>Streptomyces</taxon>
    </lineage>
</organism>
<feature type="region of interest" description="Disordered" evidence="1">
    <location>
        <begin position="310"/>
        <end position="350"/>
    </location>
</feature>
<dbReference type="Pfam" id="PF14257">
    <property type="entry name" value="DUF4349"/>
    <property type="match status" value="1"/>
</dbReference>
<dbReference type="Proteomes" id="UP000516230">
    <property type="component" value="Chromosome"/>
</dbReference>
<feature type="region of interest" description="Disordered" evidence="1">
    <location>
        <begin position="45"/>
        <end position="90"/>
    </location>
</feature>
<accession>A0A7H0HZR6</accession>
<dbReference type="PROSITE" id="PS51257">
    <property type="entry name" value="PROKAR_LIPOPROTEIN"/>
    <property type="match status" value="1"/>
</dbReference>
<keyword evidence="2" id="KW-0812">Transmembrane</keyword>
<protein>
    <submittedName>
        <fullName evidence="5">DUF4349 domain-containing protein</fullName>
    </submittedName>
</protein>
<evidence type="ECO:0000313" key="5">
    <source>
        <dbReference type="EMBL" id="QNP66032.1"/>
    </source>
</evidence>
<dbReference type="AlphaFoldDB" id="A0A7H0HZR6"/>
<keyword evidence="6" id="KW-1185">Reference proteome</keyword>
<feature type="chain" id="PRO_5038392712" evidence="3">
    <location>
        <begin position="20"/>
        <end position="350"/>
    </location>
</feature>
<feature type="domain" description="DUF4349" evidence="4">
    <location>
        <begin position="92"/>
        <end position="301"/>
    </location>
</feature>
<keyword evidence="2" id="KW-1133">Transmembrane helix</keyword>